<dbReference type="Proteomes" id="UP001597302">
    <property type="component" value="Unassembled WGS sequence"/>
</dbReference>
<dbReference type="EMBL" id="JBHTOQ010000022">
    <property type="protein sequence ID" value="MFD1481877.1"/>
    <property type="molecule type" value="Genomic_DNA"/>
</dbReference>
<dbReference type="InterPro" id="IPR005248">
    <property type="entry name" value="NadD/NMNAT"/>
</dbReference>
<dbReference type="PANTHER" id="PTHR39321:SF3">
    <property type="entry name" value="PHOSPHOPANTETHEINE ADENYLYLTRANSFERASE"/>
    <property type="match status" value="1"/>
</dbReference>
<evidence type="ECO:0000259" key="12">
    <source>
        <dbReference type="Pfam" id="PF01467"/>
    </source>
</evidence>
<dbReference type="NCBIfam" id="NF000845">
    <property type="entry name" value="PRK00071.2-4"/>
    <property type="match status" value="1"/>
</dbReference>
<dbReference type="Pfam" id="PF01467">
    <property type="entry name" value="CTP_transf_like"/>
    <property type="match status" value="1"/>
</dbReference>
<comment type="caution">
    <text evidence="13">The sequence shown here is derived from an EMBL/GenBank/DDBJ whole genome shotgun (WGS) entry which is preliminary data.</text>
</comment>
<dbReference type="SUPFAM" id="SSF52374">
    <property type="entry name" value="Nucleotidylyl transferase"/>
    <property type="match status" value="1"/>
</dbReference>
<keyword evidence="4 11" id="KW-0662">Pyridine nucleotide biosynthesis</keyword>
<dbReference type="NCBIfam" id="NF000843">
    <property type="entry name" value="PRK00071.2-2"/>
    <property type="match status" value="1"/>
</dbReference>
<evidence type="ECO:0000256" key="4">
    <source>
        <dbReference type="ARBA" id="ARBA00022642"/>
    </source>
</evidence>
<keyword evidence="6 11" id="KW-0548">Nucleotidyltransferase</keyword>
<dbReference type="EC" id="2.7.7.18" evidence="11"/>
<dbReference type="InterPro" id="IPR004821">
    <property type="entry name" value="Cyt_trans-like"/>
</dbReference>
<evidence type="ECO:0000256" key="2">
    <source>
        <dbReference type="ARBA" id="ARBA00005019"/>
    </source>
</evidence>
<evidence type="ECO:0000256" key="3">
    <source>
        <dbReference type="ARBA" id="ARBA00009014"/>
    </source>
</evidence>
<dbReference type="RefSeq" id="WP_131573277.1">
    <property type="nucleotide sequence ID" value="NZ_CBCSAJ010000003.1"/>
</dbReference>
<sequence length="197" mass="21760">MRTGFPLARPGLRIGILGGSFDPAHAGHVLISKVALRRLKLDRVWWLVSPGNPLKPHGPGPLPQRMAAARRLIHDPRILVTDLEARLGLRMTADTLAALARLYPGVHFVWLMGSDNMVQFHHWDRWRQIAADVPIAVLARPGSRLAARQSVAALTLRAFRLPETRARALATRATPAWVLLNLPMSGLSSTQLRKGRA</sequence>
<gene>
    <name evidence="11" type="primary">nadD</name>
    <name evidence="13" type="ORF">ACFQ5P_11285</name>
</gene>
<protein>
    <recommendedName>
        <fullName evidence="11">Probable nicotinate-nucleotide adenylyltransferase</fullName>
        <ecNumber evidence="11">2.7.7.18</ecNumber>
    </recommendedName>
    <alternativeName>
        <fullName evidence="11">Deamido-NAD(+) diphosphorylase</fullName>
    </alternativeName>
    <alternativeName>
        <fullName evidence="11">Deamido-NAD(+) pyrophosphorylase</fullName>
    </alternativeName>
    <alternativeName>
        <fullName evidence="11">Nicotinate mononucleotide adenylyltransferase</fullName>
        <shortName evidence="11">NaMN adenylyltransferase</shortName>
    </alternativeName>
</protein>
<evidence type="ECO:0000256" key="10">
    <source>
        <dbReference type="ARBA" id="ARBA00048721"/>
    </source>
</evidence>
<keyword evidence="9 11" id="KW-0520">NAD</keyword>
<feature type="domain" description="Cytidyltransferase-like" evidence="12">
    <location>
        <begin position="16"/>
        <end position="194"/>
    </location>
</feature>
<evidence type="ECO:0000256" key="6">
    <source>
        <dbReference type="ARBA" id="ARBA00022695"/>
    </source>
</evidence>
<dbReference type="Gene3D" id="3.40.50.620">
    <property type="entry name" value="HUPs"/>
    <property type="match status" value="1"/>
</dbReference>
<dbReference type="CDD" id="cd02165">
    <property type="entry name" value="NMNAT"/>
    <property type="match status" value="1"/>
</dbReference>
<dbReference type="HAMAP" id="MF_00244">
    <property type="entry name" value="NaMN_adenylyltr"/>
    <property type="match status" value="1"/>
</dbReference>
<evidence type="ECO:0000256" key="5">
    <source>
        <dbReference type="ARBA" id="ARBA00022679"/>
    </source>
</evidence>
<evidence type="ECO:0000313" key="14">
    <source>
        <dbReference type="Proteomes" id="UP001597302"/>
    </source>
</evidence>
<comment type="function">
    <text evidence="1 11">Catalyzes the reversible adenylation of nicotinate mononucleotide (NaMN) to nicotinic acid adenine dinucleotide (NaAD).</text>
</comment>
<evidence type="ECO:0000256" key="8">
    <source>
        <dbReference type="ARBA" id="ARBA00022840"/>
    </source>
</evidence>
<evidence type="ECO:0000256" key="9">
    <source>
        <dbReference type="ARBA" id="ARBA00023027"/>
    </source>
</evidence>
<proteinExistence type="inferred from homology"/>
<evidence type="ECO:0000256" key="1">
    <source>
        <dbReference type="ARBA" id="ARBA00002324"/>
    </source>
</evidence>
<comment type="catalytic activity">
    <reaction evidence="10 11">
        <text>nicotinate beta-D-ribonucleotide + ATP + H(+) = deamido-NAD(+) + diphosphate</text>
        <dbReference type="Rhea" id="RHEA:22860"/>
        <dbReference type="ChEBI" id="CHEBI:15378"/>
        <dbReference type="ChEBI" id="CHEBI:30616"/>
        <dbReference type="ChEBI" id="CHEBI:33019"/>
        <dbReference type="ChEBI" id="CHEBI:57502"/>
        <dbReference type="ChEBI" id="CHEBI:58437"/>
        <dbReference type="EC" id="2.7.7.18"/>
    </reaction>
</comment>
<name>A0ABW4DVS1_9RHOB</name>
<evidence type="ECO:0000313" key="13">
    <source>
        <dbReference type="EMBL" id="MFD1481877.1"/>
    </source>
</evidence>
<reference evidence="14" key="1">
    <citation type="journal article" date="2019" name="Int. J. Syst. Evol. Microbiol.">
        <title>The Global Catalogue of Microorganisms (GCM) 10K type strain sequencing project: providing services to taxonomists for standard genome sequencing and annotation.</title>
        <authorList>
            <consortium name="The Broad Institute Genomics Platform"/>
            <consortium name="The Broad Institute Genome Sequencing Center for Infectious Disease"/>
            <person name="Wu L."/>
            <person name="Ma J."/>
        </authorList>
    </citation>
    <scope>NUCLEOTIDE SEQUENCE [LARGE SCALE GENOMIC DNA]</scope>
    <source>
        <strain evidence="14">CCM 8875</strain>
    </source>
</reference>
<comment type="similarity">
    <text evidence="3 11">Belongs to the NadD family.</text>
</comment>
<accession>A0ABW4DVS1</accession>
<keyword evidence="5 11" id="KW-0808">Transferase</keyword>
<evidence type="ECO:0000256" key="11">
    <source>
        <dbReference type="HAMAP-Rule" id="MF_00244"/>
    </source>
</evidence>
<evidence type="ECO:0000256" key="7">
    <source>
        <dbReference type="ARBA" id="ARBA00022741"/>
    </source>
</evidence>
<keyword evidence="7 11" id="KW-0547">Nucleotide-binding</keyword>
<keyword evidence="8 11" id="KW-0067">ATP-binding</keyword>
<keyword evidence="14" id="KW-1185">Reference proteome</keyword>
<dbReference type="GO" id="GO:0004515">
    <property type="term" value="F:nicotinate-nucleotide adenylyltransferase activity"/>
    <property type="evidence" value="ECO:0007669"/>
    <property type="project" value="UniProtKB-EC"/>
</dbReference>
<dbReference type="InterPro" id="IPR014729">
    <property type="entry name" value="Rossmann-like_a/b/a_fold"/>
</dbReference>
<organism evidence="13 14">
    <name type="scientific">Paracoccus nototheniae</name>
    <dbReference type="NCBI Taxonomy" id="2489002"/>
    <lineage>
        <taxon>Bacteria</taxon>
        <taxon>Pseudomonadati</taxon>
        <taxon>Pseudomonadota</taxon>
        <taxon>Alphaproteobacteria</taxon>
        <taxon>Rhodobacterales</taxon>
        <taxon>Paracoccaceae</taxon>
        <taxon>Paracoccus</taxon>
    </lineage>
</organism>
<dbReference type="PANTHER" id="PTHR39321">
    <property type="entry name" value="NICOTINATE-NUCLEOTIDE ADENYLYLTRANSFERASE-RELATED"/>
    <property type="match status" value="1"/>
</dbReference>
<comment type="pathway">
    <text evidence="2 11">Cofactor biosynthesis; NAD(+) biosynthesis; deamido-NAD(+) from nicotinate D-ribonucleotide: step 1/1.</text>
</comment>